<evidence type="ECO:0000256" key="1">
    <source>
        <dbReference type="SAM" id="MobiDB-lite"/>
    </source>
</evidence>
<feature type="compositionally biased region" description="Low complexity" evidence="1">
    <location>
        <begin position="1021"/>
        <end position="1043"/>
    </location>
</feature>
<dbReference type="PANTHER" id="PTHR11005">
    <property type="entry name" value="LYSOSOMAL ACID LIPASE-RELATED"/>
    <property type="match status" value="1"/>
</dbReference>
<organism evidence="4 5">
    <name type="scientific">Volvox africanus</name>
    <dbReference type="NCBI Taxonomy" id="51714"/>
    <lineage>
        <taxon>Eukaryota</taxon>
        <taxon>Viridiplantae</taxon>
        <taxon>Chlorophyta</taxon>
        <taxon>core chlorophytes</taxon>
        <taxon>Chlorophyceae</taxon>
        <taxon>CS clade</taxon>
        <taxon>Chlamydomonadales</taxon>
        <taxon>Volvocaceae</taxon>
        <taxon>Volvox</taxon>
    </lineage>
</organism>
<comment type="caution">
    <text evidence="4">The sequence shown here is derived from an EMBL/GenBank/DDBJ whole genome shotgun (WGS) entry which is preliminary data.</text>
</comment>
<evidence type="ECO:0000256" key="2">
    <source>
        <dbReference type="SAM" id="SignalP"/>
    </source>
</evidence>
<dbReference type="Pfam" id="PF04083">
    <property type="entry name" value="Abhydro_lipase"/>
    <property type="match status" value="1"/>
</dbReference>
<dbReference type="EMBL" id="BSDZ01000020">
    <property type="protein sequence ID" value="GLI64543.1"/>
    <property type="molecule type" value="Genomic_DNA"/>
</dbReference>
<evidence type="ECO:0000259" key="3">
    <source>
        <dbReference type="Pfam" id="PF04083"/>
    </source>
</evidence>
<feature type="region of interest" description="Disordered" evidence="1">
    <location>
        <begin position="1017"/>
        <end position="1060"/>
    </location>
</feature>
<feature type="region of interest" description="Disordered" evidence="1">
    <location>
        <begin position="521"/>
        <end position="542"/>
    </location>
</feature>
<feature type="compositionally biased region" description="Basic and acidic residues" evidence="1">
    <location>
        <begin position="1046"/>
        <end position="1056"/>
    </location>
</feature>
<feature type="compositionally biased region" description="Low complexity" evidence="1">
    <location>
        <begin position="645"/>
        <end position="670"/>
    </location>
</feature>
<feature type="chain" id="PRO_5045241946" description="Partial AB-hydrolase lipase domain-containing protein" evidence="2">
    <location>
        <begin position="20"/>
        <end position="1422"/>
    </location>
</feature>
<feature type="region of interest" description="Disordered" evidence="1">
    <location>
        <begin position="645"/>
        <end position="692"/>
    </location>
</feature>
<feature type="compositionally biased region" description="Gly residues" evidence="1">
    <location>
        <begin position="1152"/>
        <end position="1162"/>
    </location>
</feature>
<dbReference type="Proteomes" id="UP001165090">
    <property type="component" value="Unassembled WGS sequence"/>
</dbReference>
<feature type="region of interest" description="Disordered" evidence="1">
    <location>
        <begin position="609"/>
        <end position="629"/>
    </location>
</feature>
<feature type="compositionally biased region" description="Polar residues" evidence="1">
    <location>
        <begin position="611"/>
        <end position="620"/>
    </location>
</feature>
<accession>A0ABQ5S521</accession>
<feature type="region of interest" description="Disordered" evidence="1">
    <location>
        <begin position="1089"/>
        <end position="1169"/>
    </location>
</feature>
<protein>
    <recommendedName>
        <fullName evidence="3">Partial AB-hydrolase lipase domain-containing protein</fullName>
    </recommendedName>
</protein>
<sequence length="1422" mass="146934">MWIWLLSLISWGHLQLVEPVVRWWEEVVLGSWEEWLLALVRQGFEEATRFLNALGAWFLSIFSQRSYREQLRKTWQENSWQQWWGEVATRPSTLNALVASLIAQQQQQTQEQQRNDTGFVSADGPAVISTSGATQPEVSGCRDRAPPPSNSGGAAWWPRPIRQGIDRIGQLRQRGASLSARLERPVVFVQQSGMGILDELAKRRHGLLEEAKMAAQLAVSRCFDLARLSLRSALFLPSRDLLAGGMQGGAGAPDDRNPVCGTASKQPGALAGSGAAHIRAANRTHLMRSKSAHASIADMSYKPGAGAGSASSPTSWRGLQRSRSSERLRTAKSTFGHYATEAPSDALSVIQDAGYPHELHTVTTEDGYVIRMERIPRPGARDVVFFMHGVLDTSMGWVSGGVTGSQAFAAWEAGMDVWLGNSRGNAPRQHQDPSRRGWRYWRYNTNHMGMYDIAAQLDHIHTIKCAELCAGTVSLDVDHLGPLAGSSRGGAPGSRTSAHCNQGLGSKLLAGRIGSLAGWGSSPGVPDRLPLQSAAGDGGRGCNTMRYSNSDSNLYWRGSSASAASAARAAGSDGVAPAGAGAGGGNWGNWGNSAAASCTSEAASAYLAPSTPRQVSPQQGSGAGLGPADSLTRTASLVREVSSHGLWSPLSSSGCSEAGEGGEATAPAPGAAGGDDDAEPGGDGAALRPPPVLPEQLRAPELEPLGATTHSEAGGVTAGRCGRVSPGWVDAGCEPVAGDLNPSAILSHSAVPAVCQNSVTMTVIASSSSSSAAAAAPALTAAASSCGEAAAPEVATTSNLQIGTPGDLGTRWAAGPGQVGGGCGTLQPATQDYSVDGSCGGARGVGTAASMLGVVSSVLGPAADAVTSAVVSAGAAIATAAASATNLIHHPHTLRPAGGAAGAASSPLAACTSAAVATSPPQCLIPSPFAAAATQASSACMSAPSPTSGDGLDVGHLLGGTSLSPPCLPLSLQLPNRPPHARIQSKHRSCDCEVPHTDAAAAKCPVIGEATQEAGRAGLNTASPGAGPAAGATGPASPGSASTRAVQREPSSHAHPLDGPFVRRACSSGHLAMTAGEVCVAAHMAKPNGAAASDPAPLGPAAPKRLPKGLPPASGRSSSGDGRAIASGLAATAMSSDASGSTSAEDQARGGQAEGRAGGGATAGARRPAPPASCPYKLRCVAHSLGGMSVLIHLINRLREGRPHNVNRLLLLTPAGFHKYCPKAARPIMWTLPIAARMLRAVLGRSFCFPLYIPTPLGRALTFKLLLSASRIPGLGELLRLGFKALLNGDISQWDRALQLPHYSAQDMPAISVDQVLHLIQLVNTGEFRLYDYGSPAANKAHYGVPLPPDVSSEYWRLDMPVHLVAGRRDGIIPPPNIHRHLEAMRAQGVAVSYREFDFGHLDFTFGVKEELRMYLMKVLRR</sequence>
<feature type="compositionally biased region" description="Low complexity" evidence="1">
    <location>
        <begin position="1113"/>
        <end position="1128"/>
    </location>
</feature>
<feature type="compositionally biased region" description="Polar residues" evidence="1">
    <location>
        <begin position="1133"/>
        <end position="1145"/>
    </location>
</feature>
<feature type="signal peptide" evidence="2">
    <location>
        <begin position="1"/>
        <end position="19"/>
    </location>
</feature>
<feature type="region of interest" description="Disordered" evidence="1">
    <location>
        <begin position="304"/>
        <end position="328"/>
    </location>
</feature>
<dbReference type="InterPro" id="IPR029058">
    <property type="entry name" value="AB_hydrolase_fold"/>
</dbReference>
<evidence type="ECO:0000313" key="4">
    <source>
        <dbReference type="EMBL" id="GLI64543.1"/>
    </source>
</evidence>
<gene>
    <name evidence="4" type="ORF">VaNZ11_007837</name>
</gene>
<keyword evidence="5" id="KW-1185">Reference proteome</keyword>
<reference evidence="4 5" key="1">
    <citation type="journal article" date="2023" name="IScience">
        <title>Expanded male sex-determining region conserved during the evolution of homothallism in the green alga Volvox.</title>
        <authorList>
            <person name="Yamamoto K."/>
            <person name="Matsuzaki R."/>
            <person name="Mahakham W."/>
            <person name="Heman W."/>
            <person name="Sekimoto H."/>
            <person name="Kawachi M."/>
            <person name="Minakuchi Y."/>
            <person name="Toyoda A."/>
            <person name="Nozaki H."/>
        </authorList>
    </citation>
    <scope>NUCLEOTIDE SEQUENCE [LARGE SCALE GENOMIC DNA]</scope>
    <source>
        <strain evidence="4 5">NIES-4468</strain>
    </source>
</reference>
<dbReference type="InterPro" id="IPR006693">
    <property type="entry name" value="AB_hydrolase_lipase"/>
</dbReference>
<proteinExistence type="predicted"/>
<dbReference type="Gene3D" id="3.40.50.1820">
    <property type="entry name" value="alpha/beta hydrolase"/>
    <property type="match status" value="2"/>
</dbReference>
<evidence type="ECO:0000313" key="5">
    <source>
        <dbReference type="Proteomes" id="UP001165090"/>
    </source>
</evidence>
<dbReference type="SUPFAM" id="SSF53474">
    <property type="entry name" value="alpha/beta-Hydrolases"/>
    <property type="match status" value="2"/>
</dbReference>
<feature type="region of interest" description="Disordered" evidence="1">
    <location>
        <begin position="131"/>
        <end position="157"/>
    </location>
</feature>
<keyword evidence="2" id="KW-0732">Signal</keyword>
<name>A0ABQ5S521_9CHLO</name>
<feature type="domain" description="Partial AB-hydrolase lipase" evidence="3">
    <location>
        <begin position="349"/>
        <end position="400"/>
    </location>
</feature>